<comment type="subunit">
    <text evidence="9">Component of the Sec protein translocase complex. Heterotrimer consisting of SecY, SecE and SecG subunits. The heterotrimers can form oligomers, although 1 heterotrimer is thought to be able to translocate proteins. Interacts with the ribosome. Interacts with SecDF, and other proteins may be involved. Interacts with SecA.</text>
</comment>
<reference evidence="10 11" key="1">
    <citation type="submission" date="2020-07" db="EMBL/GenBank/DDBJ databases">
        <authorList>
            <person name="Feng X."/>
        </authorList>
    </citation>
    <scope>NUCLEOTIDE SEQUENCE [LARGE SCALE GENOMIC DNA]</scope>
    <source>
        <strain evidence="10 11">JCM14086</strain>
    </source>
</reference>
<name>A0A7X1E4S1_9BACT</name>
<evidence type="ECO:0000313" key="11">
    <source>
        <dbReference type="Proteomes" id="UP000525652"/>
    </source>
</evidence>
<dbReference type="AlphaFoldDB" id="A0A7X1E4S1"/>
<dbReference type="GO" id="GO:0005886">
    <property type="term" value="C:plasma membrane"/>
    <property type="evidence" value="ECO:0007669"/>
    <property type="project" value="UniProtKB-SubCell"/>
</dbReference>
<keyword evidence="3 9" id="KW-1003">Cell membrane</keyword>
<feature type="transmembrane region" description="Helical" evidence="9">
    <location>
        <begin position="33"/>
        <end position="56"/>
    </location>
</feature>
<dbReference type="GO" id="GO:0006605">
    <property type="term" value="P:protein targeting"/>
    <property type="evidence" value="ECO:0007669"/>
    <property type="project" value="UniProtKB-UniRule"/>
</dbReference>
<evidence type="ECO:0000256" key="9">
    <source>
        <dbReference type="HAMAP-Rule" id="MF_00422"/>
    </source>
</evidence>
<dbReference type="PANTHER" id="PTHR33910:SF1">
    <property type="entry name" value="PROTEIN TRANSLOCASE SUBUNIT SECE"/>
    <property type="match status" value="1"/>
</dbReference>
<dbReference type="GO" id="GO:0008320">
    <property type="term" value="F:protein transmembrane transporter activity"/>
    <property type="evidence" value="ECO:0007669"/>
    <property type="project" value="UniProtKB-UniRule"/>
</dbReference>
<keyword evidence="8 9" id="KW-0472">Membrane</keyword>
<evidence type="ECO:0000256" key="5">
    <source>
        <dbReference type="ARBA" id="ARBA00022927"/>
    </source>
</evidence>
<dbReference type="PROSITE" id="PS01067">
    <property type="entry name" value="SECE_SEC61G"/>
    <property type="match status" value="1"/>
</dbReference>
<evidence type="ECO:0000256" key="4">
    <source>
        <dbReference type="ARBA" id="ARBA00022692"/>
    </source>
</evidence>
<keyword evidence="2 9" id="KW-0813">Transport</keyword>
<keyword evidence="11" id="KW-1185">Reference proteome</keyword>
<evidence type="ECO:0000256" key="1">
    <source>
        <dbReference type="ARBA" id="ARBA00004370"/>
    </source>
</evidence>
<evidence type="ECO:0000313" key="10">
    <source>
        <dbReference type="EMBL" id="MBC2600907.1"/>
    </source>
</evidence>
<dbReference type="RefSeq" id="WP_185691642.1">
    <property type="nucleotide sequence ID" value="NZ_JACHVA010000040.1"/>
</dbReference>
<keyword evidence="6 9" id="KW-1133">Transmembrane helix</keyword>
<dbReference type="PANTHER" id="PTHR33910">
    <property type="entry name" value="PROTEIN TRANSLOCASE SUBUNIT SECE"/>
    <property type="match status" value="1"/>
</dbReference>
<evidence type="ECO:0000256" key="2">
    <source>
        <dbReference type="ARBA" id="ARBA00022448"/>
    </source>
</evidence>
<dbReference type="GO" id="GO:0009306">
    <property type="term" value="P:protein secretion"/>
    <property type="evidence" value="ECO:0007669"/>
    <property type="project" value="UniProtKB-UniRule"/>
</dbReference>
<dbReference type="EMBL" id="JACHVA010000040">
    <property type="protein sequence ID" value="MBC2600907.1"/>
    <property type="molecule type" value="Genomic_DNA"/>
</dbReference>
<proteinExistence type="inferred from homology"/>
<dbReference type="GO" id="GO:0043952">
    <property type="term" value="P:protein transport by the Sec complex"/>
    <property type="evidence" value="ECO:0007669"/>
    <property type="project" value="UniProtKB-UniRule"/>
</dbReference>
<dbReference type="GO" id="GO:0065002">
    <property type="term" value="P:intracellular protein transmembrane transport"/>
    <property type="evidence" value="ECO:0007669"/>
    <property type="project" value="UniProtKB-UniRule"/>
</dbReference>
<organism evidence="10 11">
    <name type="scientific">Puniceicoccus vermicola</name>
    <dbReference type="NCBI Taxonomy" id="388746"/>
    <lineage>
        <taxon>Bacteria</taxon>
        <taxon>Pseudomonadati</taxon>
        <taxon>Verrucomicrobiota</taxon>
        <taxon>Opitutia</taxon>
        <taxon>Puniceicoccales</taxon>
        <taxon>Puniceicoccaceae</taxon>
        <taxon>Puniceicoccus</taxon>
    </lineage>
</organism>
<dbReference type="Proteomes" id="UP000525652">
    <property type="component" value="Unassembled WGS sequence"/>
</dbReference>
<dbReference type="InterPro" id="IPR001901">
    <property type="entry name" value="Translocase_SecE/Sec61-g"/>
</dbReference>
<comment type="similarity">
    <text evidence="9">Belongs to the SecE/SEC61-gamma family.</text>
</comment>
<keyword evidence="4 9" id="KW-0812">Transmembrane</keyword>
<dbReference type="NCBIfam" id="TIGR00964">
    <property type="entry name" value="secE_bact"/>
    <property type="match status" value="1"/>
</dbReference>
<keyword evidence="7 9" id="KW-0811">Translocation</keyword>
<evidence type="ECO:0000256" key="6">
    <source>
        <dbReference type="ARBA" id="ARBA00022989"/>
    </source>
</evidence>
<keyword evidence="5 9" id="KW-0653">Protein transport</keyword>
<dbReference type="HAMAP" id="MF_00422">
    <property type="entry name" value="SecE"/>
    <property type="match status" value="1"/>
</dbReference>
<accession>A0A7X1E4S1</accession>
<comment type="subcellular location">
    <subcellularLocation>
        <location evidence="9">Cell membrane</location>
        <topology evidence="9">Single-pass membrane protein</topology>
    </subcellularLocation>
    <subcellularLocation>
        <location evidence="1">Membrane</location>
    </subcellularLocation>
</comment>
<evidence type="ECO:0000256" key="7">
    <source>
        <dbReference type="ARBA" id="ARBA00023010"/>
    </source>
</evidence>
<evidence type="ECO:0000256" key="8">
    <source>
        <dbReference type="ARBA" id="ARBA00023136"/>
    </source>
</evidence>
<dbReference type="Gene3D" id="1.20.5.1030">
    <property type="entry name" value="Preprotein translocase secy subunit"/>
    <property type="match status" value="1"/>
</dbReference>
<evidence type="ECO:0000256" key="3">
    <source>
        <dbReference type="ARBA" id="ARBA00022475"/>
    </source>
</evidence>
<sequence>MKNPFRSIRTFWKETILELRKASWPTRKELRQYTIVVLIGVAILGAFIGVSDFFLLNSIELVTEWVRPLN</sequence>
<dbReference type="Pfam" id="PF00584">
    <property type="entry name" value="SecE"/>
    <property type="match status" value="1"/>
</dbReference>
<comment type="caution">
    <text evidence="10">The sequence shown here is derived from an EMBL/GenBank/DDBJ whole genome shotgun (WGS) entry which is preliminary data.</text>
</comment>
<gene>
    <name evidence="9 10" type="primary">secE</name>
    <name evidence="10" type="ORF">H5P30_03840</name>
</gene>
<protein>
    <recommendedName>
        <fullName evidence="9">Protein translocase subunit SecE</fullName>
    </recommendedName>
</protein>
<dbReference type="InterPro" id="IPR038379">
    <property type="entry name" value="SecE_sf"/>
</dbReference>
<dbReference type="InterPro" id="IPR005807">
    <property type="entry name" value="SecE_bac"/>
</dbReference>
<comment type="function">
    <text evidence="9">Essential subunit of the Sec protein translocation channel SecYEG. Clamps together the 2 halves of SecY. May contact the channel plug during translocation.</text>
</comment>